<dbReference type="Proteomes" id="UP000317940">
    <property type="component" value="Unassembled WGS sequence"/>
</dbReference>
<dbReference type="GO" id="GO:0004806">
    <property type="term" value="F:triacylglycerol lipase activity"/>
    <property type="evidence" value="ECO:0007669"/>
    <property type="project" value="InterPro"/>
</dbReference>
<dbReference type="Gene3D" id="3.40.50.1820">
    <property type="entry name" value="alpha/beta hydrolase"/>
    <property type="match status" value="1"/>
</dbReference>
<keyword evidence="1" id="KW-0732">Signal</keyword>
<accession>A0A561UQ56</accession>
<dbReference type="GO" id="GO:0016042">
    <property type="term" value="P:lipid catabolic process"/>
    <property type="evidence" value="ECO:0007669"/>
    <property type="project" value="InterPro"/>
</dbReference>
<evidence type="ECO:0000313" key="3">
    <source>
        <dbReference type="Proteomes" id="UP000317940"/>
    </source>
</evidence>
<gene>
    <name evidence="2" type="ORF">FHX73_115391</name>
</gene>
<evidence type="ECO:0000256" key="1">
    <source>
        <dbReference type="SAM" id="SignalP"/>
    </source>
</evidence>
<comment type="caution">
    <text evidence="2">The sequence shown here is derived from an EMBL/GenBank/DDBJ whole genome shotgun (WGS) entry which is preliminary data.</text>
</comment>
<dbReference type="PIRSF" id="PIRSF029171">
    <property type="entry name" value="Esterase_LipA"/>
    <property type="match status" value="1"/>
</dbReference>
<dbReference type="RefSeq" id="WP_145907838.1">
    <property type="nucleotide sequence ID" value="NZ_BAAAMZ010000007.1"/>
</dbReference>
<feature type="signal peptide" evidence="1">
    <location>
        <begin position="1"/>
        <end position="31"/>
    </location>
</feature>
<dbReference type="PANTHER" id="PTHR34853:SF1">
    <property type="entry name" value="LIPASE 5"/>
    <property type="match status" value="1"/>
</dbReference>
<dbReference type="Gene3D" id="1.10.260.130">
    <property type="match status" value="1"/>
</dbReference>
<dbReference type="Pfam" id="PF03583">
    <property type="entry name" value="LIP"/>
    <property type="match status" value="1"/>
</dbReference>
<dbReference type="InterPro" id="IPR005152">
    <property type="entry name" value="Lipase_secreted"/>
</dbReference>
<dbReference type="SUPFAM" id="SSF53474">
    <property type="entry name" value="alpha/beta-Hydrolases"/>
    <property type="match status" value="1"/>
</dbReference>
<evidence type="ECO:0000313" key="2">
    <source>
        <dbReference type="EMBL" id="TWG01490.1"/>
    </source>
</evidence>
<sequence>MSRRPLSSATVLAATLATCGVLLLPAGTAGAAARAAVPAPGSVPPDQDPFYAAPADIADYRPGQVVASRPVPNPTLDWIPMPVDVWQLSYRSNDSNDQPELAVTSLVVPKRAWTGAGARPVVSLQSPEDSLGTQCAPSYLLAGGQDNQDAALGVELLAANWAVAIPDHEGPKSVFLAGPQEGHAVLDGIRAVRDFGADGIGKANPWALSGYSGGANATGWAAQLQPGYAPDVPLVGAAIGGTPAAPRAVAKYIDGTSFAGFEFAAAYGVATEWPGSGITSLLNPRGQQDFAGLRGQCESAILSSFAFRRLNEDTTVPDPFGVPSVAAVLQQDTLGAQPPVVPVYDYHADTDEIVPVGQDDQLVSDWCAKGATVQSVRDLLGEHVEEAAVRETAVSVYLGDRFAGRPAPSSC</sequence>
<dbReference type="AlphaFoldDB" id="A0A561UQ56"/>
<dbReference type="EMBL" id="VIWT01000001">
    <property type="protein sequence ID" value="TWG01490.1"/>
    <property type="molecule type" value="Genomic_DNA"/>
</dbReference>
<proteinExistence type="predicted"/>
<keyword evidence="3" id="KW-1185">Reference proteome</keyword>
<protein>
    <submittedName>
        <fullName evidence="2">Secretory lipase</fullName>
    </submittedName>
</protein>
<dbReference type="InterPro" id="IPR029058">
    <property type="entry name" value="AB_hydrolase_fold"/>
</dbReference>
<dbReference type="OrthoDB" id="9798122at2"/>
<feature type="chain" id="PRO_5022134001" evidence="1">
    <location>
        <begin position="32"/>
        <end position="411"/>
    </location>
</feature>
<reference evidence="2 3" key="1">
    <citation type="submission" date="2019-06" db="EMBL/GenBank/DDBJ databases">
        <title>Sequencing the genomes of 1000 actinobacteria strains.</title>
        <authorList>
            <person name="Klenk H.-P."/>
        </authorList>
    </citation>
    <scope>NUCLEOTIDE SEQUENCE [LARGE SCALE GENOMIC DNA]</scope>
    <source>
        <strain evidence="2 3">DSM 44826</strain>
    </source>
</reference>
<dbReference type="PANTHER" id="PTHR34853">
    <property type="match status" value="1"/>
</dbReference>
<organism evidence="2 3">
    <name type="scientific">Kitasatospora viridis</name>
    <dbReference type="NCBI Taxonomy" id="281105"/>
    <lineage>
        <taxon>Bacteria</taxon>
        <taxon>Bacillati</taxon>
        <taxon>Actinomycetota</taxon>
        <taxon>Actinomycetes</taxon>
        <taxon>Kitasatosporales</taxon>
        <taxon>Streptomycetaceae</taxon>
        <taxon>Kitasatospora</taxon>
    </lineage>
</organism>
<name>A0A561UQ56_9ACTN</name>